<keyword evidence="2" id="KW-0378">Hydrolase</keyword>
<evidence type="ECO:0000256" key="1">
    <source>
        <dbReference type="ARBA" id="ARBA00022723"/>
    </source>
</evidence>
<reference evidence="5" key="1">
    <citation type="submission" date="2021-01" db="EMBL/GenBank/DDBJ databases">
        <authorList>
            <person name="Corre E."/>
            <person name="Pelletier E."/>
            <person name="Niang G."/>
            <person name="Scheremetjew M."/>
            <person name="Finn R."/>
            <person name="Kale V."/>
            <person name="Holt S."/>
            <person name="Cochrane G."/>
            <person name="Meng A."/>
            <person name="Brown T."/>
            <person name="Cohen L."/>
        </authorList>
    </citation>
    <scope>NUCLEOTIDE SEQUENCE</scope>
    <source>
        <strain evidence="5">GSBS06</strain>
    </source>
</reference>
<dbReference type="InterPro" id="IPR036971">
    <property type="entry name" value="PDEase_catalytic_dom_sf"/>
</dbReference>
<dbReference type="CDD" id="cd00077">
    <property type="entry name" value="HDc"/>
    <property type="match status" value="1"/>
</dbReference>
<dbReference type="GO" id="GO:0004114">
    <property type="term" value="F:3',5'-cyclic-nucleotide phosphodiesterase activity"/>
    <property type="evidence" value="ECO:0007669"/>
    <property type="project" value="InterPro"/>
</dbReference>
<dbReference type="PANTHER" id="PTHR11347">
    <property type="entry name" value="CYCLIC NUCLEOTIDE PHOSPHODIESTERASE"/>
    <property type="match status" value="1"/>
</dbReference>
<evidence type="ECO:0000256" key="2">
    <source>
        <dbReference type="ARBA" id="ARBA00022801"/>
    </source>
</evidence>
<dbReference type="SMART" id="SM00471">
    <property type="entry name" value="HDc"/>
    <property type="match status" value="1"/>
</dbReference>
<dbReference type="AlphaFoldDB" id="A0A7S3PRD3"/>
<dbReference type="InterPro" id="IPR003607">
    <property type="entry name" value="HD/PDEase_dom"/>
</dbReference>
<sequence length="421" mass="48374">MNVRRLPSRNRGRGTNYSNSGGTIGSSPGIGQRLRQSMKALQSLVLNKDSLFDEEMQLAENRNRFVKGGVRTRSVNRKRSRKSTFGSSMLGSSFSTRGSRLPSDILKDDFEFSALSESPSRLTDIVVDMLMQTIVPTIDKQIDYHTTLLRISVLDLVNKIQEEYGNTSYHNFCHAADVTQLMFTLITKYFDERVAAHEPFFLLFICLCHDMGHPGASIEFLHENNLLTEYNSLEEYHIARTESLIDTHPIFSHYMDHELKMELLELSRVLIEATNIKQHSRISQRLHSIDFSGGKLREDHMILLIKLCDLANVVRRFEDAKLWAAGLTIETKAVEKLREKNVAQFCVNIKVVAEQLQHVQDKVRQSFRFDLPENMGPFTIGFINDTVKPMALLLNRLDENAGDEFNTRLNENINFWMRQEL</sequence>
<protein>
    <recommendedName>
        <fullName evidence="4">HD/PDEase domain-containing protein</fullName>
    </recommendedName>
</protein>
<feature type="compositionally biased region" description="Polar residues" evidence="3">
    <location>
        <begin position="83"/>
        <end position="98"/>
    </location>
</feature>
<feature type="region of interest" description="Disordered" evidence="3">
    <location>
        <begin position="72"/>
        <end position="98"/>
    </location>
</feature>
<feature type="region of interest" description="Disordered" evidence="3">
    <location>
        <begin position="1"/>
        <end position="31"/>
    </location>
</feature>
<keyword evidence="1" id="KW-0479">Metal-binding</keyword>
<evidence type="ECO:0000256" key="3">
    <source>
        <dbReference type="SAM" id="MobiDB-lite"/>
    </source>
</evidence>
<feature type="compositionally biased region" description="Low complexity" evidence="3">
    <location>
        <begin position="18"/>
        <end position="31"/>
    </location>
</feature>
<organism evidence="5">
    <name type="scientific">Aplanochytrium stocchinoi</name>
    <dbReference type="NCBI Taxonomy" id="215587"/>
    <lineage>
        <taxon>Eukaryota</taxon>
        <taxon>Sar</taxon>
        <taxon>Stramenopiles</taxon>
        <taxon>Bigyra</taxon>
        <taxon>Labyrinthulomycetes</taxon>
        <taxon>Thraustochytrida</taxon>
        <taxon>Thraustochytriidae</taxon>
        <taxon>Aplanochytrium</taxon>
    </lineage>
</organism>
<dbReference type="Pfam" id="PF00233">
    <property type="entry name" value="PDEase_I"/>
    <property type="match status" value="1"/>
</dbReference>
<dbReference type="GO" id="GO:0046872">
    <property type="term" value="F:metal ion binding"/>
    <property type="evidence" value="ECO:0007669"/>
    <property type="project" value="UniProtKB-KW"/>
</dbReference>
<name>A0A7S3PRD3_9STRA</name>
<dbReference type="SUPFAM" id="SSF109604">
    <property type="entry name" value="HD-domain/PDEase-like"/>
    <property type="match status" value="1"/>
</dbReference>
<evidence type="ECO:0000259" key="4">
    <source>
        <dbReference type="SMART" id="SM00471"/>
    </source>
</evidence>
<proteinExistence type="predicted"/>
<dbReference type="GO" id="GO:0007165">
    <property type="term" value="P:signal transduction"/>
    <property type="evidence" value="ECO:0007669"/>
    <property type="project" value="InterPro"/>
</dbReference>
<feature type="domain" description="HD/PDEase" evidence="4">
    <location>
        <begin position="167"/>
        <end position="323"/>
    </location>
</feature>
<feature type="compositionally biased region" description="Basic residues" evidence="3">
    <location>
        <begin position="1"/>
        <end position="12"/>
    </location>
</feature>
<dbReference type="EMBL" id="HBIN01023401">
    <property type="protein sequence ID" value="CAE0448055.1"/>
    <property type="molecule type" value="Transcribed_RNA"/>
</dbReference>
<evidence type="ECO:0000313" key="5">
    <source>
        <dbReference type="EMBL" id="CAE0448055.1"/>
    </source>
</evidence>
<accession>A0A7S3PRD3</accession>
<gene>
    <name evidence="5" type="ORF">ASTO00021_LOCUS18019</name>
</gene>
<dbReference type="Gene3D" id="1.10.1300.10">
    <property type="entry name" value="3'5'-cyclic nucleotide phosphodiesterase, catalytic domain"/>
    <property type="match status" value="1"/>
</dbReference>
<dbReference type="InterPro" id="IPR002073">
    <property type="entry name" value="PDEase_catalytic_dom"/>
</dbReference>